<gene>
    <name evidence="2" type="ORF">SAMN02744124_00594</name>
</gene>
<protein>
    <recommendedName>
        <fullName evidence="4">Pxo1-15</fullName>
    </recommendedName>
</protein>
<evidence type="ECO:0008006" key="4">
    <source>
        <dbReference type="Google" id="ProtNLM"/>
    </source>
</evidence>
<feature type="chain" id="PRO_5046642257" description="Pxo1-15" evidence="1">
    <location>
        <begin position="25"/>
        <end position="163"/>
    </location>
</feature>
<evidence type="ECO:0000313" key="2">
    <source>
        <dbReference type="EMBL" id="SME97582.1"/>
    </source>
</evidence>
<keyword evidence="3" id="KW-1185">Reference proteome</keyword>
<evidence type="ECO:0000313" key="3">
    <source>
        <dbReference type="Proteomes" id="UP000192939"/>
    </source>
</evidence>
<accession>A0ABY1LT14</accession>
<reference evidence="2 3" key="1">
    <citation type="submission" date="2017-04" db="EMBL/GenBank/DDBJ databases">
        <authorList>
            <person name="Varghese N."/>
            <person name="Submissions S."/>
        </authorList>
    </citation>
    <scope>NUCLEOTIDE SEQUENCE [LARGE SCALE GENOMIC DNA]</scope>
    <source>
        <strain evidence="2 3">J12</strain>
    </source>
</reference>
<comment type="caution">
    <text evidence="2">The sequence shown here is derived from an EMBL/GenBank/DDBJ whole genome shotgun (WGS) entry which is preliminary data.</text>
</comment>
<feature type="signal peptide" evidence="1">
    <location>
        <begin position="1"/>
        <end position="24"/>
    </location>
</feature>
<name>A0ABY1LT14_9BACL</name>
<dbReference type="EMBL" id="FXAE01000003">
    <property type="protein sequence ID" value="SME97582.1"/>
    <property type="molecule type" value="Genomic_DNA"/>
</dbReference>
<dbReference type="Proteomes" id="UP000192939">
    <property type="component" value="Unassembled WGS sequence"/>
</dbReference>
<organism evidence="2 3">
    <name type="scientific">Paenibacillus barengoltzii J12</name>
    <dbReference type="NCBI Taxonomy" id="935846"/>
    <lineage>
        <taxon>Bacteria</taxon>
        <taxon>Bacillati</taxon>
        <taxon>Bacillota</taxon>
        <taxon>Bacilli</taxon>
        <taxon>Bacillales</taxon>
        <taxon>Paenibacillaceae</taxon>
        <taxon>Paenibacillus</taxon>
    </lineage>
</organism>
<proteinExistence type="predicted"/>
<sequence length="163" mass="17604">MKKTKVSAVLIASALLSLAPVASASENVAPVSAQSVVSLSATEEVSNIKPTIIDDNMFYPMDAHLINNVTHTGSSAYTGKFTTAPENGIYLNVWVKNNASSSVFIDISRNGLKITDGYELKGGSQKTISFEDMLGNGLSGDWEVYIYNKTGDKYKLNINARQF</sequence>
<dbReference type="RefSeq" id="WP_028540111.1">
    <property type="nucleotide sequence ID" value="NZ_FXAE01000003.1"/>
</dbReference>
<evidence type="ECO:0000256" key="1">
    <source>
        <dbReference type="SAM" id="SignalP"/>
    </source>
</evidence>
<keyword evidence="1" id="KW-0732">Signal</keyword>